<dbReference type="AlphaFoldDB" id="A0A673LIL9"/>
<dbReference type="SUPFAM" id="SSF53649">
    <property type="entry name" value="Alkaline phosphatase-like"/>
    <property type="match status" value="1"/>
</dbReference>
<evidence type="ECO:0000313" key="3">
    <source>
        <dbReference type="Proteomes" id="UP000472270"/>
    </source>
</evidence>
<dbReference type="Proteomes" id="UP000472270">
    <property type="component" value="Unassembled WGS sequence"/>
</dbReference>
<evidence type="ECO:0000256" key="1">
    <source>
        <dbReference type="SAM" id="Phobius"/>
    </source>
</evidence>
<dbReference type="Ensembl" id="ENSSRHT00000077758.1">
    <property type="protein sequence ID" value="ENSSRHP00000075699.1"/>
    <property type="gene ID" value="ENSSRHG00000037579.1"/>
</dbReference>
<dbReference type="PANTHER" id="PTHR10151">
    <property type="entry name" value="ECTONUCLEOTIDE PYROPHOSPHATASE/PHOSPHODIESTERASE"/>
    <property type="match status" value="1"/>
</dbReference>
<accession>A0A673LIL9</accession>
<keyword evidence="3" id="KW-1185">Reference proteome</keyword>
<dbReference type="InterPro" id="IPR002591">
    <property type="entry name" value="Phosphodiest/P_Trfase"/>
</dbReference>
<evidence type="ECO:0000313" key="2">
    <source>
        <dbReference type="Ensembl" id="ENSSRHP00000075699.1"/>
    </source>
</evidence>
<dbReference type="InterPro" id="IPR017850">
    <property type="entry name" value="Alkaline_phosphatase_core_sf"/>
</dbReference>
<dbReference type="Gene3D" id="3.40.720.10">
    <property type="entry name" value="Alkaline Phosphatase, subunit A"/>
    <property type="match status" value="2"/>
</dbReference>
<dbReference type="CDD" id="cd16018">
    <property type="entry name" value="Enpp"/>
    <property type="match status" value="1"/>
</dbReference>
<keyword evidence="1" id="KW-0472">Membrane</keyword>
<reference evidence="2" key="1">
    <citation type="submission" date="2025-08" db="UniProtKB">
        <authorList>
            <consortium name="Ensembl"/>
        </authorList>
    </citation>
    <scope>IDENTIFICATION</scope>
</reference>
<proteinExistence type="predicted"/>
<dbReference type="PANTHER" id="PTHR10151:SF63">
    <property type="entry name" value="ECTONUCLEOTIDE PYROPHOSPHATASE_PHOSPHODIESTERASE FAMILY MEMBER 7"/>
    <property type="match status" value="1"/>
</dbReference>
<organism evidence="2 3">
    <name type="scientific">Sinocyclocheilus rhinocerous</name>
    <dbReference type="NCBI Taxonomy" id="307959"/>
    <lineage>
        <taxon>Eukaryota</taxon>
        <taxon>Metazoa</taxon>
        <taxon>Chordata</taxon>
        <taxon>Craniata</taxon>
        <taxon>Vertebrata</taxon>
        <taxon>Euteleostomi</taxon>
        <taxon>Actinopterygii</taxon>
        <taxon>Neopterygii</taxon>
        <taxon>Teleostei</taxon>
        <taxon>Ostariophysi</taxon>
        <taxon>Cypriniformes</taxon>
        <taxon>Cyprinidae</taxon>
        <taxon>Cyprininae</taxon>
        <taxon>Sinocyclocheilus</taxon>
    </lineage>
</organism>
<keyword evidence="1" id="KW-1133">Transmembrane helix</keyword>
<reference evidence="2" key="2">
    <citation type="submission" date="2025-09" db="UniProtKB">
        <authorList>
            <consortium name="Ensembl"/>
        </authorList>
    </citation>
    <scope>IDENTIFICATION</scope>
</reference>
<sequence length="310" mass="34955">MFFPKKGLKAGSLHFPGTVSTYQGESAVVREVEPENYNYSNETAWRENVDKVMKSWFGEQDLDFVSMYFGEPDSTGHKYGPDSPQRRAMVRQVDRTVGYLRSTAEKNGLSERLNIIITADHGMSTVYRNGLVDEIVLSKIPGFSFRDLDFHIVDFGPCNNPAVKVYILGADGFNKYAFVHVPLYSVFLQYFPVQFHKGEHGYDNQALDMKPFFRAMGPDFQKNLEVGPFETVNIYPLMCHLLKITPEPNDGHLNATRHMLTSSIQTESSSGDDILSSVFIGLGSVAGFLFIVFVVLLSRGIHKRRGNKSR</sequence>
<dbReference type="Pfam" id="PF01663">
    <property type="entry name" value="Phosphodiest"/>
    <property type="match status" value="1"/>
</dbReference>
<feature type="transmembrane region" description="Helical" evidence="1">
    <location>
        <begin position="274"/>
        <end position="298"/>
    </location>
</feature>
<protein>
    <submittedName>
        <fullName evidence="2">Ectonucleotide pyrophosphatase/phosphodiesterase 7</fullName>
    </submittedName>
</protein>
<name>A0A673LIL9_9TELE</name>
<dbReference type="Gene3D" id="3.30.1360.180">
    <property type="match status" value="1"/>
</dbReference>
<keyword evidence="1" id="KW-0812">Transmembrane</keyword>